<feature type="compositionally biased region" description="Polar residues" evidence="12">
    <location>
        <begin position="398"/>
        <end position="408"/>
    </location>
</feature>
<dbReference type="InterPro" id="IPR027417">
    <property type="entry name" value="P-loop_NTPase"/>
</dbReference>
<comment type="caution">
    <text evidence="14">The sequence shown here is derived from an EMBL/GenBank/DDBJ whole genome shotgun (WGS) entry which is preliminary data.</text>
</comment>
<protein>
    <recommendedName>
        <fullName evidence="4">RNA helicase</fullName>
        <ecNumber evidence="4">3.6.4.13</ecNumber>
    </recommendedName>
</protein>
<dbReference type="GO" id="GO:0016787">
    <property type="term" value="F:hydrolase activity"/>
    <property type="evidence" value="ECO:0007669"/>
    <property type="project" value="UniProtKB-KW"/>
</dbReference>
<dbReference type="Gene3D" id="1.20.58.1080">
    <property type="match status" value="1"/>
</dbReference>
<dbReference type="InterPro" id="IPR041082">
    <property type="entry name" value="Suv3_C_1"/>
</dbReference>
<dbReference type="Pfam" id="PF12513">
    <property type="entry name" value="SUV3_C"/>
    <property type="match status" value="1"/>
</dbReference>
<dbReference type="SMART" id="SM00490">
    <property type="entry name" value="HELICc"/>
    <property type="match status" value="1"/>
</dbReference>
<dbReference type="Gene3D" id="1.20.272.40">
    <property type="match status" value="1"/>
</dbReference>
<keyword evidence="5" id="KW-0547">Nucleotide-binding</keyword>
<gene>
    <name evidence="14" type="ORF">PG999_009540</name>
</gene>
<dbReference type="FunFam" id="3.40.50.300:FF:000269">
    <property type="entry name" value="ATP-dependent RNA helicase SUPV3L1, mitochondrial"/>
    <property type="match status" value="1"/>
</dbReference>
<keyword evidence="6" id="KW-0378">Hydrolase</keyword>
<dbReference type="InterPro" id="IPR050699">
    <property type="entry name" value="RNA-DNA_Helicase"/>
</dbReference>
<dbReference type="Pfam" id="PF00271">
    <property type="entry name" value="Helicase_C"/>
    <property type="match status" value="1"/>
</dbReference>
<dbReference type="EC" id="3.6.4.13" evidence="4"/>
<dbReference type="CDD" id="cd17913">
    <property type="entry name" value="DEXQc_Suv3"/>
    <property type="match status" value="1"/>
</dbReference>
<evidence type="ECO:0000256" key="1">
    <source>
        <dbReference type="ARBA" id="ARBA00001936"/>
    </source>
</evidence>
<dbReference type="CDD" id="cd18805">
    <property type="entry name" value="SF2_C_suv3"/>
    <property type="match status" value="1"/>
</dbReference>
<keyword evidence="8" id="KW-0067">ATP-binding</keyword>
<name>A0AAW0QLV0_9PEZI</name>
<dbReference type="Pfam" id="PF22527">
    <property type="entry name" value="DEXQc_Suv3"/>
    <property type="match status" value="1"/>
</dbReference>
<dbReference type="InterPro" id="IPR055206">
    <property type="entry name" value="DEXQc_SUV3"/>
</dbReference>
<dbReference type="AlphaFoldDB" id="A0AAW0QLV0"/>
<dbReference type="GO" id="GO:0003724">
    <property type="term" value="F:RNA helicase activity"/>
    <property type="evidence" value="ECO:0007669"/>
    <property type="project" value="UniProtKB-EC"/>
</dbReference>
<dbReference type="PANTHER" id="PTHR12131:SF1">
    <property type="entry name" value="ATP-DEPENDENT RNA HELICASE SUPV3L1, MITOCHONDRIAL-RELATED"/>
    <property type="match status" value="1"/>
</dbReference>
<evidence type="ECO:0000256" key="3">
    <source>
        <dbReference type="ARBA" id="ARBA00004173"/>
    </source>
</evidence>
<evidence type="ECO:0000256" key="2">
    <source>
        <dbReference type="ARBA" id="ARBA00001946"/>
    </source>
</evidence>
<dbReference type="Proteomes" id="UP001392437">
    <property type="component" value="Unassembled WGS sequence"/>
</dbReference>
<dbReference type="FunFam" id="3.40.50.300:FF:000957">
    <property type="entry name" value="ATP-dependent RNA helicase SUV3L, mitochondrial"/>
    <property type="match status" value="1"/>
</dbReference>
<evidence type="ECO:0000256" key="8">
    <source>
        <dbReference type="ARBA" id="ARBA00022840"/>
    </source>
</evidence>
<evidence type="ECO:0000256" key="7">
    <source>
        <dbReference type="ARBA" id="ARBA00022806"/>
    </source>
</evidence>
<keyword evidence="10" id="KW-0496">Mitochondrion</keyword>
<dbReference type="GO" id="GO:0045025">
    <property type="term" value="C:mitochondrial degradosome"/>
    <property type="evidence" value="ECO:0007669"/>
    <property type="project" value="TreeGrafter"/>
</dbReference>
<accession>A0AAW0QLV0</accession>
<feature type="compositionally biased region" description="Basic and acidic residues" evidence="12">
    <location>
        <begin position="659"/>
        <end position="683"/>
    </location>
</feature>
<dbReference type="InterPro" id="IPR022192">
    <property type="entry name" value="SUV3_C"/>
</dbReference>
<proteinExistence type="predicted"/>
<evidence type="ECO:0000256" key="9">
    <source>
        <dbReference type="ARBA" id="ARBA00022946"/>
    </source>
</evidence>
<evidence type="ECO:0000256" key="11">
    <source>
        <dbReference type="ARBA" id="ARBA00047984"/>
    </source>
</evidence>
<dbReference type="Gene3D" id="3.40.50.300">
    <property type="entry name" value="P-loop containing nucleotide triphosphate hydrolases"/>
    <property type="match status" value="2"/>
</dbReference>
<dbReference type="EMBL" id="JAQQWP010000008">
    <property type="protein sequence ID" value="KAK8106181.1"/>
    <property type="molecule type" value="Genomic_DNA"/>
</dbReference>
<comment type="cofactor">
    <cofactor evidence="1">
        <name>Mn(2+)</name>
        <dbReference type="ChEBI" id="CHEBI:29035"/>
    </cofactor>
</comment>
<keyword evidence="9" id="KW-0809">Transit peptide</keyword>
<evidence type="ECO:0000259" key="13">
    <source>
        <dbReference type="PROSITE" id="PS51194"/>
    </source>
</evidence>
<dbReference type="GO" id="GO:0000965">
    <property type="term" value="P:mitochondrial RNA 3'-end processing"/>
    <property type="evidence" value="ECO:0007669"/>
    <property type="project" value="TreeGrafter"/>
</dbReference>
<dbReference type="SUPFAM" id="SSF52540">
    <property type="entry name" value="P-loop containing nucleoside triphosphate hydrolases"/>
    <property type="match status" value="1"/>
</dbReference>
<dbReference type="PANTHER" id="PTHR12131">
    <property type="entry name" value="ATP-DEPENDENT RNA AND DNA HELICASE"/>
    <property type="match status" value="1"/>
</dbReference>
<evidence type="ECO:0000256" key="6">
    <source>
        <dbReference type="ARBA" id="ARBA00022801"/>
    </source>
</evidence>
<dbReference type="PROSITE" id="PS51194">
    <property type="entry name" value="HELICASE_CTER"/>
    <property type="match status" value="1"/>
</dbReference>
<dbReference type="FunFam" id="1.20.272.40:FF:000002">
    <property type="entry name" value="ATP-dependent RNA helicase SUV3, mitochondrial"/>
    <property type="match status" value="1"/>
</dbReference>
<feature type="region of interest" description="Disordered" evidence="12">
    <location>
        <begin position="624"/>
        <end position="683"/>
    </location>
</feature>
<evidence type="ECO:0000256" key="5">
    <source>
        <dbReference type="ARBA" id="ARBA00022741"/>
    </source>
</evidence>
<dbReference type="GO" id="GO:0005524">
    <property type="term" value="F:ATP binding"/>
    <property type="evidence" value="ECO:0007669"/>
    <property type="project" value="UniProtKB-KW"/>
</dbReference>
<evidence type="ECO:0000313" key="15">
    <source>
        <dbReference type="Proteomes" id="UP001392437"/>
    </source>
</evidence>
<keyword evidence="15" id="KW-1185">Reference proteome</keyword>
<comment type="subcellular location">
    <subcellularLocation>
        <location evidence="3">Mitochondrion</location>
    </subcellularLocation>
</comment>
<evidence type="ECO:0000256" key="12">
    <source>
        <dbReference type="SAM" id="MobiDB-lite"/>
    </source>
</evidence>
<dbReference type="InterPro" id="IPR001650">
    <property type="entry name" value="Helicase_C-like"/>
</dbReference>
<reference evidence="14 15" key="1">
    <citation type="submission" date="2023-01" db="EMBL/GenBank/DDBJ databases">
        <title>Analysis of 21 Apiospora genomes using comparative genomics revels a genus with tremendous synthesis potential of carbohydrate active enzymes and secondary metabolites.</title>
        <authorList>
            <person name="Sorensen T."/>
        </authorList>
    </citation>
    <scope>NUCLEOTIDE SEQUENCE [LARGE SCALE GENOMIC DNA]</scope>
    <source>
        <strain evidence="14 15">CBS 117206</strain>
    </source>
</reference>
<comment type="cofactor">
    <cofactor evidence="2">
        <name>Mg(2+)</name>
        <dbReference type="ChEBI" id="CHEBI:18420"/>
    </cofactor>
</comment>
<comment type="catalytic activity">
    <reaction evidence="11">
        <text>ATP + H2O = ADP + phosphate + H(+)</text>
        <dbReference type="Rhea" id="RHEA:13065"/>
        <dbReference type="ChEBI" id="CHEBI:15377"/>
        <dbReference type="ChEBI" id="CHEBI:15378"/>
        <dbReference type="ChEBI" id="CHEBI:30616"/>
        <dbReference type="ChEBI" id="CHEBI:43474"/>
        <dbReference type="ChEBI" id="CHEBI:456216"/>
        <dbReference type="EC" id="3.6.4.13"/>
    </reaction>
</comment>
<dbReference type="InterPro" id="IPR044774">
    <property type="entry name" value="Suv3_DEXQc"/>
</dbReference>
<dbReference type="Pfam" id="PF18147">
    <property type="entry name" value="Suv3_C_1"/>
    <property type="match status" value="1"/>
</dbReference>
<feature type="domain" description="Helicase C-terminal" evidence="13">
    <location>
        <begin position="267"/>
        <end position="423"/>
    </location>
</feature>
<keyword evidence="7 14" id="KW-0347">Helicase</keyword>
<evidence type="ECO:0000256" key="10">
    <source>
        <dbReference type="ARBA" id="ARBA00023128"/>
    </source>
</evidence>
<sequence>MFRKLTLNTFNRLVQNDFSWEARKEEYASLGITSVTDLQKSIRTFGVAIDRCCDLASFHRGEIPQLAKELRYSFQNYLMRLRFSKSIADTHKKIADIRFPYEWFPATRAMKRTIHLHVGPTNSGKTYHALKALENAKTGIYAGPLRLLAHEVYSRFTAKGKPCALITGEEQRIPENEDTYFRSCTVEMTPLNHKVDVAVIDEIQMIGDSERGWAWTQAFLGVQAKEVHLCGEERAVDLIKSLCDTVGDDYVVHRYTRLNPLQTMNTSLKNDFGNLQKGDCIVSFSRVGLHALKQAVEKATGRRCAIVYGSLPPETRAQQAALFNDPDSEYDFLVASDAIGMGLNLEIKRVIFEQTHKRDRSGYRAISTSEAKQIGGRAGRFRTASQAIKTGEKDGSAAETTVPSTPTKGSIGLVTTLDEADLADVQASFNREPEPLETAGIQIPPSVLERFSSYFPPVTPFSYILLRLRDIASLSHRFHMCGLGEMVDIADLIQPYPMSVYDRCVFLNAPVALREKAGPGVLQAMARCVSNMDGGHVLDIPELDLEILEFQRETYPSGPAAYLRDLEQLHKGITLYLWLSYRYSGVFRSQSLAFHIKALVEEKIDGQLAEAVFTDAARRARISKARKQSAKRERKMEEFLGDAAEDNTQHESVGGDWGEEGHQEPLFKDPAELDAIDKPSKST</sequence>
<evidence type="ECO:0000313" key="14">
    <source>
        <dbReference type="EMBL" id="KAK8106181.1"/>
    </source>
</evidence>
<evidence type="ECO:0000256" key="4">
    <source>
        <dbReference type="ARBA" id="ARBA00012552"/>
    </source>
</evidence>
<feature type="region of interest" description="Disordered" evidence="12">
    <location>
        <begin position="388"/>
        <end position="410"/>
    </location>
</feature>
<organism evidence="14 15">
    <name type="scientific">Apiospora kogelbergensis</name>
    <dbReference type="NCBI Taxonomy" id="1337665"/>
    <lineage>
        <taxon>Eukaryota</taxon>
        <taxon>Fungi</taxon>
        <taxon>Dikarya</taxon>
        <taxon>Ascomycota</taxon>
        <taxon>Pezizomycotina</taxon>
        <taxon>Sordariomycetes</taxon>
        <taxon>Xylariomycetidae</taxon>
        <taxon>Amphisphaeriales</taxon>
        <taxon>Apiosporaceae</taxon>
        <taxon>Apiospora</taxon>
    </lineage>
</organism>